<gene>
    <name evidence="2" type="ORF">E8E13_010026</name>
</gene>
<reference evidence="2" key="1">
    <citation type="submission" date="2019-04" db="EMBL/GenBank/DDBJ databases">
        <title>Sequencing of skin fungus with MAO and IRED activity.</title>
        <authorList>
            <person name="Marsaioli A.J."/>
            <person name="Bonatto J.M.C."/>
            <person name="Reis Junior O."/>
        </authorList>
    </citation>
    <scope>NUCLEOTIDE SEQUENCE</scope>
    <source>
        <strain evidence="2">30M1</strain>
    </source>
</reference>
<proteinExistence type="predicted"/>
<sequence length="255" mass="28624">MVRHDDSTNDDSTNNDSTDDGPLIPFAREDFYPSGETAEQTLIRIANRDACLQEARTQEERWAAAYQDHIVRTAYEVERSTGEAKAIATEQIAYLREVTADPPRCKIADFNSLRTIEDAMAAFRPNFHELTSADRQRIWGLAGARADADRPARRPNLTMSHIASVLKDAQKVVDIRCLLEITPRAPLYLGGLLASRGYQSMWRNRFAVTCDILLVVIPQEIHDYVAVRNPDVVVRAGAAFSKNVQSLNYISFKAL</sequence>
<dbReference type="EMBL" id="SWKU01000005">
    <property type="protein sequence ID" value="KAF3006761.1"/>
    <property type="molecule type" value="Genomic_DNA"/>
</dbReference>
<comment type="caution">
    <text evidence="2">The sequence shown here is derived from an EMBL/GenBank/DDBJ whole genome shotgun (WGS) entry which is preliminary data.</text>
</comment>
<organism evidence="2 3">
    <name type="scientific">Curvularia kusanoi</name>
    <name type="common">Cochliobolus kusanoi</name>
    <dbReference type="NCBI Taxonomy" id="90978"/>
    <lineage>
        <taxon>Eukaryota</taxon>
        <taxon>Fungi</taxon>
        <taxon>Dikarya</taxon>
        <taxon>Ascomycota</taxon>
        <taxon>Pezizomycotina</taxon>
        <taxon>Dothideomycetes</taxon>
        <taxon>Pleosporomycetidae</taxon>
        <taxon>Pleosporales</taxon>
        <taxon>Pleosporineae</taxon>
        <taxon>Pleosporaceae</taxon>
        <taxon>Curvularia</taxon>
    </lineage>
</organism>
<evidence type="ECO:0000313" key="3">
    <source>
        <dbReference type="Proteomes" id="UP000801428"/>
    </source>
</evidence>
<protein>
    <submittedName>
        <fullName evidence="2">Uncharacterized protein</fullName>
    </submittedName>
</protein>
<dbReference type="Proteomes" id="UP000801428">
    <property type="component" value="Unassembled WGS sequence"/>
</dbReference>
<accession>A0A9P4TJB5</accession>
<evidence type="ECO:0000313" key="2">
    <source>
        <dbReference type="EMBL" id="KAF3006761.1"/>
    </source>
</evidence>
<evidence type="ECO:0000256" key="1">
    <source>
        <dbReference type="SAM" id="MobiDB-lite"/>
    </source>
</evidence>
<dbReference type="AlphaFoldDB" id="A0A9P4TJB5"/>
<feature type="region of interest" description="Disordered" evidence="1">
    <location>
        <begin position="1"/>
        <end position="25"/>
    </location>
</feature>
<name>A0A9P4TJB5_CURKU</name>
<keyword evidence="3" id="KW-1185">Reference proteome</keyword>